<evidence type="ECO:0000313" key="3">
    <source>
        <dbReference type="Proteomes" id="UP001500067"/>
    </source>
</evidence>
<protein>
    <recommendedName>
        <fullName evidence="1">PKD domain-containing protein</fullName>
    </recommendedName>
</protein>
<accession>A0ABP8NC53</accession>
<dbReference type="Gene3D" id="2.60.40.10">
    <property type="entry name" value="Immunoglobulins"/>
    <property type="match status" value="2"/>
</dbReference>
<dbReference type="NCBIfam" id="TIGR04215">
    <property type="entry name" value="choice_anch_A"/>
    <property type="match status" value="1"/>
</dbReference>
<dbReference type="Proteomes" id="UP001500067">
    <property type="component" value="Unassembled WGS sequence"/>
</dbReference>
<dbReference type="SMART" id="SM00089">
    <property type="entry name" value="PKD"/>
    <property type="match status" value="2"/>
</dbReference>
<dbReference type="InterPro" id="IPR022409">
    <property type="entry name" value="PKD/Chitinase_dom"/>
</dbReference>
<dbReference type="Pfam" id="PF18911">
    <property type="entry name" value="PKD_4"/>
    <property type="match status" value="2"/>
</dbReference>
<feature type="domain" description="PKD" evidence="1">
    <location>
        <begin position="433"/>
        <end position="488"/>
    </location>
</feature>
<dbReference type="InterPro" id="IPR026588">
    <property type="entry name" value="Choice_anch_A"/>
</dbReference>
<dbReference type="InterPro" id="IPR000601">
    <property type="entry name" value="PKD_dom"/>
</dbReference>
<gene>
    <name evidence="2" type="ORF">GCM10023093_16000</name>
</gene>
<organism evidence="2 3">
    <name type="scientific">Nemorincola caseinilytica</name>
    <dbReference type="NCBI Taxonomy" id="2054315"/>
    <lineage>
        <taxon>Bacteria</taxon>
        <taxon>Pseudomonadati</taxon>
        <taxon>Bacteroidota</taxon>
        <taxon>Chitinophagia</taxon>
        <taxon>Chitinophagales</taxon>
        <taxon>Chitinophagaceae</taxon>
        <taxon>Nemorincola</taxon>
    </lineage>
</organism>
<sequence>MAQSPTAPALGFNVFLEGNARLVNNETEGPLACGGNLIVAGGYQVSINDPGTFYVSGVRTTLVVGGRIEYSSGTLQVNQNGYMKIGNCIGSTVWYQDPNGAYPPIRITPGSSYDGYPRIHLQASANTLGVSAAVNPICQANVIDFASAFATMRACALSMKNLTDNAYITNSGGTPIPHTGLPSQVKITLNPGLNVLNISGADFNAMSELTFINSPSASQYLVVNVNAPGSFTFNVPNINGVGLAQCKYILYNFHNTTALNIAGYGVIEGTLFAPNADITKTANMANIEGQIIAKSYHHAGGENHYAVFAPSIGGCSATTPTHASFTVNSNIQCLACNSFSFTNTSTGSGTLSYLWRFGDGTTSTSVSPSKIYTATGTYAVKLRTTGTGGSDSTTISVTVTDNPAYGFSINDSVQALTGNSFAFTSTTPTFGNTYFWIFGDGGTSAAVNPVHTYTAAGVYTVMQRVTGSGGCLISMYKTVVVESDAVGGGGGGGLESESLGDLISKREYAKIKNSVNSKPDLSTLPTFSKPGRLALAAKGSAATSSLERFIPANLDASSTPKITSPSELKNITRAVDAFAVDYMKNDISKAVVLGITTEGRVYNHTKSICDRFRGATLVSTRVVTINGYNFIEFALKQNDGHVEHSITFTLGKTANVPNFRLQAKWLISEYSGDDSVFNFQVWATSPESVEKLTKDLLDNAANIMPIQQVDASFGLPQTYMASGTRKKEFLNVNIASTRPSNNTKMIFIRRLNETANEDSLIIPFNIAAGNENDFSIPIYDGYEYEGHYYVNDTLVDDVYLADGGWSLDVDNSYTNVIKFKPDNNQGRIYSDDEFPLYRSVEVKASTNDYVSIYKFIKAGQEAADLSKYNSYKFFARGSGEMTIRLIKSSVVKFSDQYQTTVKLDPAGQNHQISFEDFTSKNLPAAFDASDVTALVYTFEMKGVPTDLSFFADEQAFSPTKVQSIKALSSKAVELFPNPVADGKFQVKFVSEEPRDMDLTVTDLTGKVMYRQTVHAIMGYNKVDVELPASVPATVMFVQLGNDQVMYGITKLGIAK</sequence>
<keyword evidence="3" id="KW-1185">Reference proteome</keyword>
<evidence type="ECO:0000259" key="1">
    <source>
        <dbReference type="PROSITE" id="PS50093"/>
    </source>
</evidence>
<dbReference type="PROSITE" id="PS50093">
    <property type="entry name" value="PKD"/>
    <property type="match status" value="2"/>
</dbReference>
<dbReference type="SUPFAM" id="SSF49299">
    <property type="entry name" value="PKD domain"/>
    <property type="match status" value="2"/>
</dbReference>
<dbReference type="Pfam" id="PF20597">
    <property type="entry name" value="pAdhesive_15"/>
    <property type="match status" value="1"/>
</dbReference>
<dbReference type="EMBL" id="BAABFA010000010">
    <property type="protein sequence ID" value="GAA4464849.1"/>
    <property type="molecule type" value="Genomic_DNA"/>
</dbReference>
<evidence type="ECO:0000313" key="2">
    <source>
        <dbReference type="EMBL" id="GAA4464849.1"/>
    </source>
</evidence>
<dbReference type="InterPro" id="IPR013783">
    <property type="entry name" value="Ig-like_fold"/>
</dbReference>
<dbReference type="InterPro" id="IPR035986">
    <property type="entry name" value="PKD_dom_sf"/>
</dbReference>
<proteinExistence type="predicted"/>
<dbReference type="CDD" id="cd00146">
    <property type="entry name" value="PKD"/>
    <property type="match status" value="2"/>
</dbReference>
<reference evidence="3" key="1">
    <citation type="journal article" date="2019" name="Int. J. Syst. Evol. Microbiol.">
        <title>The Global Catalogue of Microorganisms (GCM) 10K type strain sequencing project: providing services to taxonomists for standard genome sequencing and annotation.</title>
        <authorList>
            <consortium name="The Broad Institute Genomics Platform"/>
            <consortium name="The Broad Institute Genome Sequencing Center for Infectious Disease"/>
            <person name="Wu L."/>
            <person name="Ma J."/>
        </authorList>
    </citation>
    <scope>NUCLEOTIDE SEQUENCE [LARGE SCALE GENOMIC DNA]</scope>
    <source>
        <strain evidence="3">JCM 32105</strain>
    </source>
</reference>
<name>A0ABP8NC53_9BACT</name>
<feature type="domain" description="PKD" evidence="1">
    <location>
        <begin position="338"/>
        <end position="400"/>
    </location>
</feature>
<comment type="caution">
    <text evidence="2">The sequence shown here is derived from an EMBL/GenBank/DDBJ whole genome shotgun (WGS) entry which is preliminary data.</text>
</comment>